<keyword evidence="1" id="KW-1133">Transmembrane helix</keyword>
<dbReference type="Proteomes" id="UP000596202">
    <property type="component" value="Chromosome"/>
</dbReference>
<sequence>MGWLTEKNIIWEIKKGSILLGCLIVPVFLPFGIWYMGKQAKMTKMMEGLRGVGILFGLNLLNWIVIGIMIKASIGFNDNFHMILSMLLFGSFLFYSVILLGANTREFLQREHLKEFMELDWEEYDYVALIRSKEIREVTTLLDFVEELKRWDIAILDEKVSSQIVDLVALLTKINSLKEGQTALFIERHVFSLTSLLRQFHQVELSKLEGNSIRRVKEKLRQTLDIALSAIRQEVLDEMKQQNRVAEVEADVYLASLRNDGLL</sequence>
<name>A0A9Q6Z3A6_MYROD</name>
<keyword evidence="1" id="KW-0472">Membrane</keyword>
<evidence type="ECO:0000256" key="1">
    <source>
        <dbReference type="SAM" id="Phobius"/>
    </source>
</evidence>
<evidence type="ECO:0000313" key="2">
    <source>
        <dbReference type="EMBL" id="QQT99348.1"/>
    </source>
</evidence>
<proteinExistence type="predicted"/>
<dbReference type="AlphaFoldDB" id="A0A9Q6Z3A6"/>
<dbReference type="OrthoDB" id="713022at2"/>
<keyword evidence="1" id="KW-0812">Transmembrane</keyword>
<evidence type="ECO:0000313" key="3">
    <source>
        <dbReference type="Proteomes" id="UP000596202"/>
    </source>
</evidence>
<dbReference type="EMBL" id="CP068108">
    <property type="protein sequence ID" value="QQT99348.1"/>
    <property type="molecule type" value="Genomic_DNA"/>
</dbReference>
<feature type="transmembrane region" description="Helical" evidence="1">
    <location>
        <begin position="18"/>
        <end position="37"/>
    </location>
</feature>
<feature type="transmembrane region" description="Helical" evidence="1">
    <location>
        <begin position="49"/>
        <end position="70"/>
    </location>
</feature>
<dbReference type="GeneID" id="93528833"/>
<protein>
    <recommendedName>
        <fullName evidence="4">5-bromo-4-chloroindolyl phosphate hydrolysis protein</fullName>
    </recommendedName>
</protein>
<reference evidence="2 3" key="1">
    <citation type="submission" date="2021-01" db="EMBL/GenBank/DDBJ databases">
        <title>FDA dAtabase for Regulatory Grade micrObial Sequences (FDA-ARGOS): Supporting development and validation of Infectious Disease Dx tests.</title>
        <authorList>
            <person name="Sproer C."/>
            <person name="Gronow S."/>
            <person name="Severitt S."/>
            <person name="Schroder I."/>
            <person name="Tallon L."/>
            <person name="Sadzewicz L."/>
            <person name="Zhao X."/>
            <person name="Boylan J."/>
            <person name="Ott S."/>
            <person name="Bowen H."/>
            <person name="Vavikolanu K."/>
            <person name="Mehta A."/>
            <person name="Aluvathingal J."/>
            <person name="Nadendla S."/>
            <person name="Lowell S."/>
            <person name="Myers T."/>
            <person name="Yan Y."/>
            <person name="Sichtig H."/>
        </authorList>
    </citation>
    <scope>NUCLEOTIDE SEQUENCE [LARGE SCALE GENOMIC DNA]</scope>
    <source>
        <strain evidence="2 3">FDAARGOS_1131</strain>
    </source>
</reference>
<feature type="transmembrane region" description="Helical" evidence="1">
    <location>
        <begin position="82"/>
        <end position="102"/>
    </location>
</feature>
<accession>A0A9Q6Z3A6</accession>
<organism evidence="2 3">
    <name type="scientific">Myroides odoratus</name>
    <name type="common">Flavobacterium odoratum</name>
    <dbReference type="NCBI Taxonomy" id="256"/>
    <lineage>
        <taxon>Bacteria</taxon>
        <taxon>Pseudomonadati</taxon>
        <taxon>Bacteroidota</taxon>
        <taxon>Flavobacteriia</taxon>
        <taxon>Flavobacteriales</taxon>
        <taxon>Flavobacteriaceae</taxon>
        <taxon>Myroides</taxon>
    </lineage>
</organism>
<gene>
    <name evidence="2" type="ORF">I6I88_14250</name>
</gene>
<evidence type="ECO:0008006" key="4">
    <source>
        <dbReference type="Google" id="ProtNLM"/>
    </source>
</evidence>
<dbReference type="RefSeq" id="WP_002987325.1">
    <property type="nucleotide sequence ID" value="NZ_CP068108.1"/>
</dbReference>